<reference evidence="3 4" key="1">
    <citation type="submission" date="2019-09" db="EMBL/GenBank/DDBJ databases">
        <title>A chromosome-level genome assembly of the Chinese tupelo Nyssa sinensis.</title>
        <authorList>
            <person name="Yang X."/>
            <person name="Kang M."/>
            <person name="Yang Y."/>
            <person name="Xiong H."/>
            <person name="Wang M."/>
            <person name="Zhang Z."/>
            <person name="Wang Z."/>
            <person name="Wu H."/>
            <person name="Ma T."/>
            <person name="Liu J."/>
            <person name="Xi Z."/>
        </authorList>
    </citation>
    <scope>NUCLEOTIDE SEQUENCE [LARGE SCALE GENOMIC DNA]</scope>
    <source>
        <strain evidence="3">J267</strain>
        <tissue evidence="3">Leaf</tissue>
    </source>
</reference>
<proteinExistence type="predicted"/>
<dbReference type="PANTHER" id="PTHR31900">
    <property type="entry name" value="F-BOX/RNI SUPERFAMILY PROTEIN-RELATED"/>
    <property type="match status" value="1"/>
</dbReference>
<evidence type="ECO:0000313" key="4">
    <source>
        <dbReference type="Proteomes" id="UP000325577"/>
    </source>
</evidence>
<evidence type="ECO:0000256" key="1">
    <source>
        <dbReference type="SAM" id="MobiDB-lite"/>
    </source>
</evidence>
<accession>A0A5J5A7I0</accession>
<dbReference type="InterPro" id="IPR055357">
    <property type="entry name" value="LRR_At1g61320_AtMIF1"/>
</dbReference>
<dbReference type="PANTHER" id="PTHR31900:SF32">
    <property type="entry name" value="F-BOX_RNI_FBD-LIKE DOMAIN PROTEIN"/>
    <property type="match status" value="1"/>
</dbReference>
<dbReference type="InterPro" id="IPR036047">
    <property type="entry name" value="F-box-like_dom_sf"/>
</dbReference>
<evidence type="ECO:0000259" key="2">
    <source>
        <dbReference type="Pfam" id="PF23622"/>
    </source>
</evidence>
<dbReference type="SUPFAM" id="SSF52047">
    <property type="entry name" value="RNI-like"/>
    <property type="match status" value="1"/>
</dbReference>
<gene>
    <name evidence="3" type="ORF">F0562_008367</name>
</gene>
<dbReference type="AlphaFoldDB" id="A0A5J5A7I0"/>
<organism evidence="3 4">
    <name type="scientific">Nyssa sinensis</name>
    <dbReference type="NCBI Taxonomy" id="561372"/>
    <lineage>
        <taxon>Eukaryota</taxon>
        <taxon>Viridiplantae</taxon>
        <taxon>Streptophyta</taxon>
        <taxon>Embryophyta</taxon>
        <taxon>Tracheophyta</taxon>
        <taxon>Spermatophyta</taxon>
        <taxon>Magnoliopsida</taxon>
        <taxon>eudicotyledons</taxon>
        <taxon>Gunneridae</taxon>
        <taxon>Pentapetalae</taxon>
        <taxon>asterids</taxon>
        <taxon>Cornales</taxon>
        <taxon>Nyssaceae</taxon>
        <taxon>Nyssa</taxon>
    </lineage>
</organism>
<name>A0A5J5A7I0_9ASTE</name>
<evidence type="ECO:0000313" key="3">
    <source>
        <dbReference type="EMBL" id="KAA8526430.1"/>
    </source>
</evidence>
<dbReference type="EMBL" id="CM018046">
    <property type="protein sequence ID" value="KAA8526430.1"/>
    <property type="molecule type" value="Genomic_DNA"/>
</dbReference>
<feature type="domain" description="At1g61320/AtMIF1 LRR" evidence="2">
    <location>
        <begin position="113"/>
        <end position="265"/>
    </location>
</feature>
<feature type="region of interest" description="Disordered" evidence="1">
    <location>
        <begin position="369"/>
        <end position="411"/>
    </location>
</feature>
<dbReference type="InterPro" id="IPR050232">
    <property type="entry name" value="FBL13/AtMIF1-like"/>
</dbReference>
<dbReference type="Pfam" id="PF23622">
    <property type="entry name" value="LRR_At1g61320_AtMIF1"/>
    <property type="match status" value="1"/>
</dbReference>
<sequence length="411" mass="46061">MVQEDRISSLPDSILIHILSFLQMKDAVKTVLHRRFGGLWASIQNLDFDARSYNNYSIGRENKWFTNFVNRVLLMHECPTIFRFSLKFGSFLYFAPSDIKPPRHPKPLRREFASNIDSWIHFAVRKKVKVLELGILANVSSSSRFDYDLPGIVLTSDSLTELKLVNIGLRQEGLIRMRLLKVLSLTTIMLNDTVIEEILSGCPLLESLSIIKCYGLHKLICTSTSLKKLLVVLGEYELSRMEISGPNILSLHISGSRGRVDLKNLSSLIEATLGLCFGGSVSNDDYCNVWMLFEKLHHAKMGWTVAGQKAQFGAMKGGQRLNPRGSVRKMNNKVQSRAHNRFLALGKVGPEKGGDPPIVAQRGDKAHFLKNGPSGAAVSSDASPRMADEDKRHKKTLTSIDPTRNEVLMQR</sequence>
<dbReference type="SUPFAM" id="SSF81383">
    <property type="entry name" value="F-box domain"/>
    <property type="match status" value="1"/>
</dbReference>
<keyword evidence="4" id="KW-1185">Reference proteome</keyword>
<protein>
    <recommendedName>
        <fullName evidence="2">At1g61320/AtMIF1 LRR domain-containing protein</fullName>
    </recommendedName>
</protein>
<dbReference type="Proteomes" id="UP000325577">
    <property type="component" value="Linkage Group LG3"/>
</dbReference>
<dbReference type="OrthoDB" id="1939276at2759"/>